<evidence type="ECO:0000313" key="13">
    <source>
        <dbReference type="EMBL" id="CAD2198161.1"/>
    </source>
</evidence>
<dbReference type="SUPFAM" id="SSF52374">
    <property type="entry name" value="Nucleotidylyl transferase"/>
    <property type="match status" value="1"/>
</dbReference>
<evidence type="ECO:0000256" key="7">
    <source>
        <dbReference type="ARBA" id="ARBA00023146"/>
    </source>
</evidence>
<protein>
    <recommendedName>
        <fullName evidence="8">Probable arginine--tRNA ligase, mitochondrial</fullName>
        <ecNumber evidence="2">6.1.1.19</ecNumber>
    </recommendedName>
</protein>
<comment type="function">
    <text evidence="10">Catalyzes the attachment of arginine to tRNA(Arg) in a two-step reaction: arginine is first activated by ATP to form Arg-AMP and then transferred to the acceptor end of tRNA(Arg).</text>
</comment>
<keyword evidence="6 11" id="KW-0648">Protein biosynthesis</keyword>
<dbReference type="EMBL" id="CAJEWN010001529">
    <property type="protein sequence ID" value="CAD2198161.1"/>
    <property type="molecule type" value="Genomic_DNA"/>
</dbReference>
<dbReference type="Pfam" id="PF05746">
    <property type="entry name" value="DALR_1"/>
    <property type="match status" value="1"/>
</dbReference>
<dbReference type="InterPro" id="IPR001278">
    <property type="entry name" value="Arg-tRNA-ligase"/>
</dbReference>
<evidence type="ECO:0000256" key="8">
    <source>
        <dbReference type="ARBA" id="ARBA00039495"/>
    </source>
</evidence>
<dbReference type="GO" id="GO:0004814">
    <property type="term" value="F:arginine-tRNA ligase activity"/>
    <property type="evidence" value="ECO:0007669"/>
    <property type="project" value="UniProtKB-EC"/>
</dbReference>
<dbReference type="PANTHER" id="PTHR11956">
    <property type="entry name" value="ARGINYL-TRNA SYNTHETASE"/>
    <property type="match status" value="1"/>
</dbReference>
<dbReference type="InterPro" id="IPR009080">
    <property type="entry name" value="tRNAsynth_Ia_anticodon-bd"/>
</dbReference>
<dbReference type="PANTHER" id="PTHR11956:SF11">
    <property type="entry name" value="ARGININE--TRNA LIGASE, MITOCHONDRIAL-RELATED"/>
    <property type="match status" value="1"/>
</dbReference>
<evidence type="ECO:0000256" key="3">
    <source>
        <dbReference type="ARBA" id="ARBA00022598"/>
    </source>
</evidence>
<dbReference type="GO" id="GO:0006420">
    <property type="term" value="P:arginyl-tRNA aminoacylation"/>
    <property type="evidence" value="ECO:0007669"/>
    <property type="project" value="InterPro"/>
</dbReference>
<dbReference type="InterPro" id="IPR008909">
    <property type="entry name" value="DALR_anticod-bd"/>
</dbReference>
<organism evidence="13 14">
    <name type="scientific">Meloidogyne enterolobii</name>
    <name type="common">Root-knot nematode worm</name>
    <name type="synonym">Meloidogyne mayaguensis</name>
    <dbReference type="NCBI Taxonomy" id="390850"/>
    <lineage>
        <taxon>Eukaryota</taxon>
        <taxon>Metazoa</taxon>
        <taxon>Ecdysozoa</taxon>
        <taxon>Nematoda</taxon>
        <taxon>Chromadorea</taxon>
        <taxon>Rhabditida</taxon>
        <taxon>Tylenchina</taxon>
        <taxon>Tylenchomorpha</taxon>
        <taxon>Tylenchoidea</taxon>
        <taxon>Meloidogynidae</taxon>
        <taxon>Meloidogyninae</taxon>
        <taxon>Meloidogyne</taxon>
    </lineage>
</organism>
<keyword evidence="7 11" id="KW-0030">Aminoacyl-tRNA synthetase</keyword>
<proteinExistence type="inferred from homology"/>
<comment type="caution">
    <text evidence="13">The sequence shown here is derived from an EMBL/GenBank/DDBJ whole genome shotgun (WGS) entry which is preliminary data.</text>
</comment>
<keyword evidence="3 11" id="KW-0436">Ligase</keyword>
<comment type="similarity">
    <text evidence="1 11">Belongs to the class-I aminoacyl-tRNA synthetase family.</text>
</comment>
<dbReference type="GO" id="GO:0032543">
    <property type="term" value="P:mitochondrial translation"/>
    <property type="evidence" value="ECO:0007669"/>
    <property type="project" value="TreeGrafter"/>
</dbReference>
<evidence type="ECO:0000256" key="2">
    <source>
        <dbReference type="ARBA" id="ARBA00012837"/>
    </source>
</evidence>
<keyword evidence="4 11" id="KW-0547">Nucleotide-binding</keyword>
<evidence type="ECO:0000256" key="1">
    <source>
        <dbReference type="ARBA" id="ARBA00005594"/>
    </source>
</evidence>
<dbReference type="GO" id="GO:0005739">
    <property type="term" value="C:mitochondrion"/>
    <property type="evidence" value="ECO:0007669"/>
    <property type="project" value="TreeGrafter"/>
</dbReference>
<evidence type="ECO:0000313" key="14">
    <source>
        <dbReference type="Proteomes" id="UP000580250"/>
    </source>
</evidence>
<dbReference type="EC" id="6.1.1.19" evidence="2"/>
<comment type="catalytic activity">
    <reaction evidence="9">
        <text>tRNA(Arg) + L-arginine + ATP = L-arginyl-tRNA(Arg) + AMP + diphosphate</text>
        <dbReference type="Rhea" id="RHEA:20301"/>
        <dbReference type="Rhea" id="RHEA-COMP:9658"/>
        <dbReference type="Rhea" id="RHEA-COMP:9673"/>
        <dbReference type="ChEBI" id="CHEBI:30616"/>
        <dbReference type="ChEBI" id="CHEBI:32682"/>
        <dbReference type="ChEBI" id="CHEBI:33019"/>
        <dbReference type="ChEBI" id="CHEBI:78442"/>
        <dbReference type="ChEBI" id="CHEBI:78513"/>
        <dbReference type="ChEBI" id="CHEBI:456215"/>
        <dbReference type="EC" id="6.1.1.19"/>
    </reaction>
</comment>
<evidence type="ECO:0000256" key="10">
    <source>
        <dbReference type="ARBA" id="ARBA00049595"/>
    </source>
</evidence>
<evidence type="ECO:0000259" key="12">
    <source>
        <dbReference type="SMART" id="SM00836"/>
    </source>
</evidence>
<dbReference type="AlphaFoldDB" id="A0A6V7XG00"/>
<evidence type="ECO:0000256" key="9">
    <source>
        <dbReference type="ARBA" id="ARBA00049339"/>
    </source>
</evidence>
<dbReference type="SUPFAM" id="SSF47323">
    <property type="entry name" value="Anticodon-binding domain of a subclass of class I aminoacyl-tRNA synthetases"/>
    <property type="match status" value="1"/>
</dbReference>
<sequence length="254" mass="28646">MISEGKCVRFPAEDECWGVVNLDPGLSKIPLRRIDGANLYLNRELASIYDRQNKYNADKYIYVVDKSQANHFAHLRALLKMRGDSDLAEKIIHHSYGKVIGLSTREGKNDSVDYLISEGAFLPEGTNSLILLEKYSRLNSLEKANLEHLEKLKNLSEVDLMKMQPEIGENGRKLARMILEFDTVLNNSLQKMEPSPIAIHLVRLSNKIGQTLPSLRILGEPLINALPRMLLFTAAKKVLGEGMKLIGIEPIERI</sequence>
<dbReference type="SMART" id="SM00836">
    <property type="entry name" value="DALR_1"/>
    <property type="match status" value="1"/>
</dbReference>
<gene>
    <name evidence="13" type="ORF">MENT_LOCUS51451</name>
</gene>
<dbReference type="Gene3D" id="3.40.50.620">
    <property type="entry name" value="HUPs"/>
    <property type="match status" value="1"/>
</dbReference>
<accession>A0A6V7XG00</accession>
<dbReference type="InterPro" id="IPR014729">
    <property type="entry name" value="Rossmann-like_a/b/a_fold"/>
</dbReference>
<dbReference type="OrthoDB" id="68056at2759"/>
<evidence type="ECO:0000256" key="5">
    <source>
        <dbReference type="ARBA" id="ARBA00022840"/>
    </source>
</evidence>
<evidence type="ECO:0000256" key="11">
    <source>
        <dbReference type="RuleBase" id="RU363038"/>
    </source>
</evidence>
<feature type="domain" description="DALR anticodon binding" evidence="12">
    <location>
        <begin position="131"/>
        <end position="254"/>
    </location>
</feature>
<reference evidence="13 14" key="1">
    <citation type="submission" date="2020-08" db="EMBL/GenBank/DDBJ databases">
        <authorList>
            <person name="Koutsovoulos G."/>
            <person name="Danchin GJ E."/>
        </authorList>
    </citation>
    <scope>NUCLEOTIDE SEQUENCE [LARGE SCALE GENOMIC DNA]</scope>
</reference>
<keyword evidence="5 11" id="KW-0067">ATP-binding</keyword>
<dbReference type="Proteomes" id="UP000580250">
    <property type="component" value="Unassembled WGS sequence"/>
</dbReference>
<dbReference type="Pfam" id="PF00750">
    <property type="entry name" value="tRNA-synt_1d"/>
    <property type="match status" value="1"/>
</dbReference>
<dbReference type="InterPro" id="IPR035684">
    <property type="entry name" value="ArgRS_core"/>
</dbReference>
<name>A0A6V7XG00_MELEN</name>
<evidence type="ECO:0000256" key="4">
    <source>
        <dbReference type="ARBA" id="ARBA00022741"/>
    </source>
</evidence>
<dbReference type="Gene3D" id="1.10.730.10">
    <property type="entry name" value="Isoleucyl-tRNA Synthetase, Domain 1"/>
    <property type="match status" value="1"/>
</dbReference>
<evidence type="ECO:0000256" key="6">
    <source>
        <dbReference type="ARBA" id="ARBA00022917"/>
    </source>
</evidence>
<dbReference type="GO" id="GO:0005524">
    <property type="term" value="F:ATP binding"/>
    <property type="evidence" value="ECO:0007669"/>
    <property type="project" value="UniProtKB-KW"/>
</dbReference>